<dbReference type="EMBL" id="NEVH01017450">
    <property type="protein sequence ID" value="PNF24329.1"/>
    <property type="molecule type" value="Genomic_DNA"/>
</dbReference>
<sequence length="291" mass="32507">METPPVLMPSNKRTRHNSALNNSFTSEKYSETEDSPPVLRPKKRTKSISGILSQTAKESSELLPDCLLSSQEANLYMTPTKSVTPPENRVTIHIPATSPEHCLVTPQLRSKDNNANLFKSFLSTDAQNKSLQKLDGDGSNSNAETLIQSAPSSVILSGKEELVNQISSTVISSSSSSLQVIDHRKESLAYIQSSMWRVLSLSLLGSEKRVQWPTFVSLSKLLELWMSICSKIVCWLELTMKCIRKGYTSVLCYMSRRDQFGKESCCTCQMHNAKLEQRLSAVEKEVVKLKE</sequence>
<organism evidence="2 3">
    <name type="scientific">Cryptotermes secundus</name>
    <dbReference type="NCBI Taxonomy" id="105785"/>
    <lineage>
        <taxon>Eukaryota</taxon>
        <taxon>Metazoa</taxon>
        <taxon>Ecdysozoa</taxon>
        <taxon>Arthropoda</taxon>
        <taxon>Hexapoda</taxon>
        <taxon>Insecta</taxon>
        <taxon>Pterygota</taxon>
        <taxon>Neoptera</taxon>
        <taxon>Polyneoptera</taxon>
        <taxon>Dictyoptera</taxon>
        <taxon>Blattodea</taxon>
        <taxon>Blattoidea</taxon>
        <taxon>Termitoidae</taxon>
        <taxon>Kalotermitidae</taxon>
        <taxon>Cryptotermitinae</taxon>
        <taxon>Cryptotermes</taxon>
    </lineage>
</organism>
<dbReference type="AlphaFoldDB" id="A0A2J7Q6W9"/>
<feature type="compositionally biased region" description="Polar residues" evidence="1">
    <location>
        <begin position="17"/>
        <end position="27"/>
    </location>
</feature>
<gene>
    <name evidence="2" type="ORF">B7P43_G11899</name>
</gene>
<evidence type="ECO:0000313" key="2">
    <source>
        <dbReference type="EMBL" id="PNF24329.1"/>
    </source>
</evidence>
<evidence type="ECO:0000313" key="3">
    <source>
        <dbReference type="Proteomes" id="UP000235965"/>
    </source>
</evidence>
<dbReference type="Proteomes" id="UP000235965">
    <property type="component" value="Unassembled WGS sequence"/>
</dbReference>
<feature type="non-terminal residue" evidence="2">
    <location>
        <position position="291"/>
    </location>
</feature>
<accession>A0A2J7Q6W9</accession>
<reference evidence="2 3" key="1">
    <citation type="submission" date="2017-12" db="EMBL/GenBank/DDBJ databases">
        <title>Hemimetabolous genomes reveal molecular basis of termite eusociality.</title>
        <authorList>
            <person name="Harrison M.C."/>
            <person name="Jongepier E."/>
            <person name="Robertson H.M."/>
            <person name="Arning N."/>
            <person name="Bitard-Feildel T."/>
            <person name="Chao H."/>
            <person name="Childers C.P."/>
            <person name="Dinh H."/>
            <person name="Doddapaneni H."/>
            <person name="Dugan S."/>
            <person name="Gowin J."/>
            <person name="Greiner C."/>
            <person name="Han Y."/>
            <person name="Hu H."/>
            <person name="Hughes D.S.T."/>
            <person name="Huylmans A.-K."/>
            <person name="Kemena C."/>
            <person name="Kremer L.P.M."/>
            <person name="Lee S.L."/>
            <person name="Lopez-Ezquerra A."/>
            <person name="Mallet L."/>
            <person name="Monroy-Kuhn J.M."/>
            <person name="Moser A."/>
            <person name="Murali S.C."/>
            <person name="Muzny D.M."/>
            <person name="Otani S."/>
            <person name="Piulachs M.-D."/>
            <person name="Poelchau M."/>
            <person name="Qu J."/>
            <person name="Schaub F."/>
            <person name="Wada-Katsumata A."/>
            <person name="Worley K.C."/>
            <person name="Xie Q."/>
            <person name="Ylla G."/>
            <person name="Poulsen M."/>
            <person name="Gibbs R.A."/>
            <person name="Schal C."/>
            <person name="Richards S."/>
            <person name="Belles X."/>
            <person name="Korb J."/>
            <person name="Bornberg-Bauer E."/>
        </authorList>
    </citation>
    <scope>NUCLEOTIDE SEQUENCE [LARGE SCALE GENOMIC DNA]</scope>
    <source>
        <tissue evidence="2">Whole body</tissue>
    </source>
</reference>
<evidence type="ECO:0000256" key="1">
    <source>
        <dbReference type="SAM" id="MobiDB-lite"/>
    </source>
</evidence>
<keyword evidence="3" id="KW-1185">Reference proteome</keyword>
<name>A0A2J7Q6W9_9NEOP</name>
<feature type="region of interest" description="Disordered" evidence="1">
    <location>
        <begin position="1"/>
        <end position="46"/>
    </location>
</feature>
<protein>
    <submittedName>
        <fullName evidence="2">Uncharacterized protein</fullName>
    </submittedName>
</protein>
<proteinExistence type="predicted"/>
<comment type="caution">
    <text evidence="2">The sequence shown here is derived from an EMBL/GenBank/DDBJ whole genome shotgun (WGS) entry which is preliminary data.</text>
</comment>
<dbReference type="OrthoDB" id="8193675at2759"/>